<evidence type="ECO:0000256" key="1">
    <source>
        <dbReference type="ARBA" id="ARBA00004141"/>
    </source>
</evidence>
<feature type="region of interest" description="Disordered" evidence="7">
    <location>
        <begin position="442"/>
        <end position="467"/>
    </location>
</feature>
<dbReference type="PANTHER" id="PTHR31632">
    <property type="entry name" value="IRON TRANSPORTER FTH1"/>
    <property type="match status" value="1"/>
</dbReference>
<comment type="subcellular location">
    <subcellularLocation>
        <location evidence="1">Membrane</location>
        <topology evidence="1">Multi-pass membrane protein</topology>
    </subcellularLocation>
</comment>
<dbReference type="InterPro" id="IPR004923">
    <property type="entry name" value="FTR1/Fip1/EfeU"/>
</dbReference>
<feature type="transmembrane region" description="Helical" evidence="8">
    <location>
        <begin position="321"/>
        <end position="341"/>
    </location>
</feature>
<dbReference type="AlphaFoldDB" id="A0A1Y2BFZ3"/>
<protein>
    <submittedName>
        <fullName evidence="9">Iron permease FTR1 family-domain-containing protein</fullName>
    </submittedName>
</protein>
<proteinExistence type="inferred from homology"/>
<feature type="transmembrane region" description="Helical" evidence="8">
    <location>
        <begin position="404"/>
        <end position="424"/>
    </location>
</feature>
<feature type="transmembrane region" description="Helical" evidence="8">
    <location>
        <begin position="257"/>
        <end position="283"/>
    </location>
</feature>
<dbReference type="InParanoid" id="A0A1Y2BFZ3"/>
<sequence length="467" mass="50510">MTMVEVFSPAAFFITMREALETGLIIAVLMGFINQIVPPPTSPSTLPSENQRPPSPTSDSRPLLGPQPHTHTQNENSPDYGSNTLSSILDADRVDSLPTAEQVGLLADADQVGLLAAADGGELRVGEGGRKGMIFQVWTGAVLGGLIACIIGAVFLYAFYHFTNDLWVQSESLWEGCFCALAAAIADHSLSFHSGLAFLRLPHAQVKWRLKLLSSYRISMTPSVQSETTSFDLPPRPSHSPSGLKRTGKGKDDSGRWILFGLPFITVLREGLEGIVFIGGIGMSGSPRAIAGGALVGIIVGGIISYLLFRTSSHLALRHFATTSTILLYFIGAGLATRAAYNFERQYFINGVGTAAAEAGTGPGSYRVQGNIWKLDYGDPEPGSDIGGGGWQVLNSLVGWTNIGTWWTVSVYCLYWLALGAILVQMKWKEGRTAVLGQMSKRGKQRKLARQRIPEDEEEELEEGYRD</sequence>
<evidence type="ECO:0000256" key="5">
    <source>
        <dbReference type="ARBA" id="ARBA00022989"/>
    </source>
</evidence>
<feature type="transmembrane region" description="Helical" evidence="8">
    <location>
        <begin position="137"/>
        <end position="160"/>
    </location>
</feature>
<evidence type="ECO:0000256" key="8">
    <source>
        <dbReference type="SAM" id="Phobius"/>
    </source>
</evidence>
<keyword evidence="3" id="KW-0406">Ion transport</keyword>
<feature type="compositionally biased region" description="Acidic residues" evidence="7">
    <location>
        <begin position="455"/>
        <end position="467"/>
    </location>
</feature>
<dbReference type="Pfam" id="PF03239">
    <property type="entry name" value="FTR1"/>
    <property type="match status" value="1"/>
</dbReference>
<comment type="caution">
    <text evidence="9">The sequence shown here is derived from an EMBL/GenBank/DDBJ whole genome shotgun (WGS) entry which is preliminary data.</text>
</comment>
<evidence type="ECO:0000256" key="4">
    <source>
        <dbReference type="ARBA" id="ARBA00022692"/>
    </source>
</evidence>
<evidence type="ECO:0000256" key="6">
    <source>
        <dbReference type="ARBA" id="ARBA00023136"/>
    </source>
</evidence>
<dbReference type="EMBL" id="MCFC01000005">
    <property type="protein sequence ID" value="ORY33738.1"/>
    <property type="molecule type" value="Genomic_DNA"/>
</dbReference>
<feature type="region of interest" description="Disordered" evidence="7">
    <location>
        <begin position="40"/>
        <end position="82"/>
    </location>
</feature>
<feature type="compositionally biased region" description="Polar residues" evidence="7">
    <location>
        <begin position="49"/>
        <end position="60"/>
    </location>
</feature>
<organism evidence="9 10">
    <name type="scientific">Naematelia encephala</name>
    <dbReference type="NCBI Taxonomy" id="71784"/>
    <lineage>
        <taxon>Eukaryota</taxon>
        <taxon>Fungi</taxon>
        <taxon>Dikarya</taxon>
        <taxon>Basidiomycota</taxon>
        <taxon>Agaricomycotina</taxon>
        <taxon>Tremellomycetes</taxon>
        <taxon>Tremellales</taxon>
        <taxon>Naemateliaceae</taxon>
        <taxon>Naematelia</taxon>
    </lineage>
</organism>
<keyword evidence="6 8" id="KW-0472">Membrane</keyword>
<feature type="compositionally biased region" description="Polar residues" evidence="7">
    <location>
        <begin position="69"/>
        <end position="82"/>
    </location>
</feature>
<dbReference type="OrthoDB" id="4364at2759"/>
<keyword evidence="10" id="KW-1185">Reference proteome</keyword>
<dbReference type="GO" id="GO:0033573">
    <property type="term" value="C:high-affinity iron permease complex"/>
    <property type="evidence" value="ECO:0007669"/>
    <property type="project" value="InterPro"/>
</dbReference>
<keyword evidence="5 8" id="KW-1133">Transmembrane helix</keyword>
<keyword evidence="3" id="KW-0410">Iron transport</keyword>
<keyword evidence="3" id="KW-0408">Iron</keyword>
<comment type="similarity">
    <text evidence="2">Belongs to the oxidase-dependent Fe transporter (OFeT) (TC 9.A.10.1) family.</text>
</comment>
<gene>
    <name evidence="9" type="ORF">BCR39DRAFT_563857</name>
</gene>
<dbReference type="PANTHER" id="PTHR31632:SF2">
    <property type="entry name" value="PLASMA MEMBRANE IRON PERMEASE"/>
    <property type="match status" value="1"/>
</dbReference>
<keyword evidence="3" id="KW-0813">Transport</keyword>
<name>A0A1Y2BFZ3_9TREE</name>
<evidence type="ECO:0000256" key="2">
    <source>
        <dbReference type="ARBA" id="ARBA00008333"/>
    </source>
</evidence>
<feature type="region of interest" description="Disordered" evidence="7">
    <location>
        <begin position="226"/>
        <end position="251"/>
    </location>
</feature>
<reference evidence="9 10" key="1">
    <citation type="submission" date="2016-07" db="EMBL/GenBank/DDBJ databases">
        <title>Pervasive Adenine N6-methylation of Active Genes in Fungi.</title>
        <authorList>
            <consortium name="DOE Joint Genome Institute"/>
            <person name="Mondo S.J."/>
            <person name="Dannebaum R.O."/>
            <person name="Kuo R.C."/>
            <person name="Labutti K."/>
            <person name="Haridas S."/>
            <person name="Kuo A."/>
            <person name="Salamov A."/>
            <person name="Ahrendt S.R."/>
            <person name="Lipzen A."/>
            <person name="Sullivan W."/>
            <person name="Andreopoulos W.B."/>
            <person name="Clum A."/>
            <person name="Lindquist E."/>
            <person name="Daum C."/>
            <person name="Ramamoorthy G.K."/>
            <person name="Gryganskyi A."/>
            <person name="Culley D."/>
            <person name="Magnuson J.K."/>
            <person name="James T.Y."/>
            <person name="O'Malley M.A."/>
            <person name="Stajich J.E."/>
            <person name="Spatafora J.W."/>
            <person name="Visel A."/>
            <person name="Grigoriev I.V."/>
        </authorList>
    </citation>
    <scope>NUCLEOTIDE SEQUENCE [LARGE SCALE GENOMIC DNA]</scope>
    <source>
        <strain evidence="9 10">68-887.2</strain>
    </source>
</reference>
<evidence type="ECO:0000313" key="9">
    <source>
        <dbReference type="EMBL" id="ORY33738.1"/>
    </source>
</evidence>
<evidence type="ECO:0000313" key="10">
    <source>
        <dbReference type="Proteomes" id="UP000193986"/>
    </source>
</evidence>
<keyword evidence="4 8" id="KW-0812">Transmembrane</keyword>
<evidence type="ECO:0000256" key="7">
    <source>
        <dbReference type="SAM" id="MobiDB-lite"/>
    </source>
</evidence>
<accession>A0A1Y2BFZ3</accession>
<dbReference type="Proteomes" id="UP000193986">
    <property type="component" value="Unassembled WGS sequence"/>
</dbReference>
<evidence type="ECO:0000256" key="3">
    <source>
        <dbReference type="ARBA" id="ARBA00022496"/>
    </source>
</evidence>
<feature type="transmembrane region" description="Helical" evidence="8">
    <location>
        <begin position="289"/>
        <end position="309"/>
    </location>
</feature>
<dbReference type="GO" id="GO:0015093">
    <property type="term" value="F:ferrous iron transmembrane transporter activity"/>
    <property type="evidence" value="ECO:0007669"/>
    <property type="project" value="TreeGrafter"/>
</dbReference>